<dbReference type="HOGENOM" id="CLU_015213_0_0_1"/>
<dbReference type="Gramene" id="OBART01G03550.1">
    <property type="protein sequence ID" value="OBART01G03550.1"/>
    <property type="gene ID" value="OBART01G03550"/>
</dbReference>
<evidence type="ECO:0000256" key="1">
    <source>
        <dbReference type="SAM" id="MobiDB-lite"/>
    </source>
</evidence>
<sequence>MATEKTSSKALSMKLLVDSKAQRVLYAEAGKDVVDFLFSLLTLPVGTVVKVLSKDSMVGSIGELYASVEDLDATYVRSADARNVLLAPAGGFDTGKLLQLPETAAPLATKLYRCSSCDYNECYDYVSTVSGLRCQIARCPGKMTVAMKLVVSSTSTTATGSASGGEAAQPAYAVAGTGFVQGVVTYTIMDDLRVAPMSTISGITLLTTFGVTDITSLQEKTVQIGYTEGLAMLKALLQSKTVLTDINAAAAPPASTELYRGSASRFGDCCNYVSTRQDEFTGGEVPATASAPSAIAGTGFVQGLVTYAVMDDLKVTPMSTIALVKSGVTHIKSLQEKTGLAMLKASLQSKTVLTDVFLGKKRKKWPFVLVLLLLFILLAGKPQAQKASSDLMSMTLLIDTKAQRVLYAEARKDVVDFLLSLLALPIASGIKLLGKGSMVGCVGNLYASVEKLDDAFVQADAAKDSLLSPVVLSPAASSNTSVLRLPAPSSAHYSSNACRSFVTNASGTKCPNCGNQMATACTYVAGGQDQNTQNAAAEGAKGGGFVQGIVTYTVMDDLTVAPMSSISSITLLNRFAVKDLGALKDKTVQLGYTEGITFVTGLAILKASLQSKTVLTDLLIAKEAQVVLFAEAGKDVVDFLVGLLAMPVGAVVKLLAGENALGGVANVYASPPRVQAPYVAPPPPPPPPPGHPAYQCSTIRPTTPSLSSLKAAFPPFGAGMSSDTGCRCSTCLAAAQTGKGFVRDVVTYTVMDDLTFMPMSSISSIALLSKLGVEDLSALEEKTVKIGYQEGLEILKASLQSKTVLTDVFLNRKKKARAGDKHHRSGDKNVDARATSEKKDAAAAVQMEKSAPPMPHDFDTGTAKDNSKRRVHRLLEQKRCKPRPMWESEAERHANPL</sequence>
<proteinExistence type="predicted"/>
<dbReference type="PaxDb" id="65489-OBART01G03550.1"/>
<dbReference type="Proteomes" id="UP000026960">
    <property type="component" value="Chromosome 1"/>
</dbReference>
<organism evidence="2">
    <name type="scientific">Oryza barthii</name>
    <dbReference type="NCBI Taxonomy" id="65489"/>
    <lineage>
        <taxon>Eukaryota</taxon>
        <taxon>Viridiplantae</taxon>
        <taxon>Streptophyta</taxon>
        <taxon>Embryophyta</taxon>
        <taxon>Tracheophyta</taxon>
        <taxon>Spermatophyta</taxon>
        <taxon>Magnoliopsida</taxon>
        <taxon>Liliopsida</taxon>
        <taxon>Poales</taxon>
        <taxon>Poaceae</taxon>
        <taxon>BOP clade</taxon>
        <taxon>Oryzoideae</taxon>
        <taxon>Oryzeae</taxon>
        <taxon>Oryzinae</taxon>
        <taxon>Oryza</taxon>
    </lineage>
</organism>
<name>A0A0D3EJQ8_9ORYZ</name>
<evidence type="ECO:0008006" key="4">
    <source>
        <dbReference type="Google" id="ProtNLM"/>
    </source>
</evidence>
<dbReference type="eggNOG" id="KOG0017">
    <property type="taxonomic scope" value="Eukaryota"/>
</dbReference>
<dbReference type="AlphaFoldDB" id="A0A0D3EJQ8"/>
<dbReference type="Pfam" id="PF05056">
    <property type="entry name" value="DUF674"/>
    <property type="match status" value="3"/>
</dbReference>
<feature type="region of interest" description="Disordered" evidence="1">
    <location>
        <begin position="815"/>
        <end position="897"/>
    </location>
</feature>
<accession>A0A0D3EJQ8</accession>
<feature type="compositionally biased region" description="Basic and acidic residues" evidence="1">
    <location>
        <begin position="826"/>
        <end position="841"/>
    </location>
</feature>
<keyword evidence="3" id="KW-1185">Reference proteome</keyword>
<feature type="compositionally biased region" description="Basic and acidic residues" evidence="1">
    <location>
        <begin position="865"/>
        <end position="897"/>
    </location>
</feature>
<dbReference type="EnsemblPlants" id="OBART01G03550.1">
    <property type="protein sequence ID" value="OBART01G03550.1"/>
    <property type="gene ID" value="OBART01G03550"/>
</dbReference>
<evidence type="ECO:0000313" key="2">
    <source>
        <dbReference type="EnsemblPlants" id="OBART01G03550.1"/>
    </source>
</evidence>
<dbReference type="STRING" id="65489.A0A0D3EJQ8"/>
<feature type="compositionally biased region" description="Basic residues" evidence="1">
    <location>
        <begin position="815"/>
        <end position="825"/>
    </location>
</feature>
<reference evidence="2" key="1">
    <citation type="journal article" date="2009" name="Rice">
        <title>De Novo Next Generation Sequencing of Plant Genomes.</title>
        <authorList>
            <person name="Rounsley S."/>
            <person name="Marri P.R."/>
            <person name="Yu Y."/>
            <person name="He R."/>
            <person name="Sisneros N."/>
            <person name="Goicoechea J.L."/>
            <person name="Lee S.J."/>
            <person name="Angelova A."/>
            <person name="Kudrna D."/>
            <person name="Luo M."/>
            <person name="Affourtit J."/>
            <person name="Desany B."/>
            <person name="Knight J."/>
            <person name="Niazi F."/>
            <person name="Egholm M."/>
            <person name="Wing R.A."/>
        </authorList>
    </citation>
    <scope>NUCLEOTIDE SEQUENCE [LARGE SCALE GENOMIC DNA]</scope>
    <source>
        <strain evidence="2">cv. IRGC 105608</strain>
    </source>
</reference>
<dbReference type="PANTHER" id="PTHR33103">
    <property type="entry name" value="OS01G0153900 PROTEIN"/>
    <property type="match status" value="1"/>
</dbReference>
<dbReference type="PANTHER" id="PTHR33103:SF52">
    <property type="entry name" value="OS01G0154100 PROTEIN"/>
    <property type="match status" value="1"/>
</dbReference>
<reference evidence="2" key="2">
    <citation type="submission" date="2015-03" db="UniProtKB">
        <authorList>
            <consortium name="EnsemblPlants"/>
        </authorList>
    </citation>
    <scope>IDENTIFICATION</scope>
</reference>
<dbReference type="InterPro" id="IPR007750">
    <property type="entry name" value="DUF674"/>
</dbReference>
<evidence type="ECO:0000313" key="3">
    <source>
        <dbReference type="Proteomes" id="UP000026960"/>
    </source>
</evidence>
<protein>
    <recommendedName>
        <fullName evidence="4">DUF674 domain-containing protein</fullName>
    </recommendedName>
</protein>